<dbReference type="Proteomes" id="UP001153678">
    <property type="component" value="Unassembled WGS sequence"/>
</dbReference>
<comment type="caution">
    <text evidence="2">The sequence shown here is derived from an EMBL/GenBank/DDBJ whole genome shotgun (WGS) entry which is preliminary data.</text>
</comment>
<protein>
    <submittedName>
        <fullName evidence="2">16336_t:CDS:1</fullName>
    </submittedName>
</protein>
<evidence type="ECO:0000313" key="2">
    <source>
        <dbReference type="EMBL" id="CAI2190907.1"/>
    </source>
</evidence>
<feature type="region of interest" description="Disordered" evidence="1">
    <location>
        <begin position="1"/>
        <end position="36"/>
    </location>
</feature>
<keyword evidence="3" id="KW-1185">Reference proteome</keyword>
<name>A0A9W4WZI3_9GLOM</name>
<evidence type="ECO:0000256" key="1">
    <source>
        <dbReference type="SAM" id="MobiDB-lite"/>
    </source>
</evidence>
<feature type="compositionally biased region" description="Polar residues" evidence="1">
    <location>
        <begin position="1"/>
        <end position="10"/>
    </location>
</feature>
<organism evidence="2 3">
    <name type="scientific">Funneliformis geosporum</name>
    <dbReference type="NCBI Taxonomy" id="1117311"/>
    <lineage>
        <taxon>Eukaryota</taxon>
        <taxon>Fungi</taxon>
        <taxon>Fungi incertae sedis</taxon>
        <taxon>Mucoromycota</taxon>
        <taxon>Glomeromycotina</taxon>
        <taxon>Glomeromycetes</taxon>
        <taxon>Glomerales</taxon>
        <taxon>Glomeraceae</taxon>
        <taxon>Funneliformis</taxon>
    </lineage>
</organism>
<proteinExistence type="predicted"/>
<gene>
    <name evidence="2" type="ORF">FWILDA_LOCUS14810</name>
</gene>
<reference evidence="2" key="1">
    <citation type="submission" date="2022-08" db="EMBL/GenBank/DDBJ databases">
        <authorList>
            <person name="Kallberg Y."/>
            <person name="Tangrot J."/>
            <person name="Rosling A."/>
        </authorList>
    </citation>
    <scope>NUCLEOTIDE SEQUENCE</scope>
    <source>
        <strain evidence="2">Wild A</strain>
    </source>
</reference>
<evidence type="ECO:0000313" key="3">
    <source>
        <dbReference type="Proteomes" id="UP001153678"/>
    </source>
</evidence>
<sequence>MTSAKTNVGLRTTRMFIESETNNDEKEENNKIDMTDVGNKEQNYTLLSLTDESSFISTVIDIRSAQKFQSANNVAPSFSN</sequence>
<accession>A0A9W4WZI3</accession>
<dbReference type="EMBL" id="CAMKVN010006931">
    <property type="protein sequence ID" value="CAI2190907.1"/>
    <property type="molecule type" value="Genomic_DNA"/>
</dbReference>
<dbReference type="AlphaFoldDB" id="A0A9W4WZI3"/>